<dbReference type="RefSeq" id="WP_068103433.1">
    <property type="nucleotide sequence ID" value="NZ_JABUKE010000016.1"/>
</dbReference>
<evidence type="ECO:0000313" key="2">
    <source>
        <dbReference type="Proteomes" id="UP001520140"/>
    </source>
</evidence>
<reference evidence="1 2" key="1">
    <citation type="submission" date="2020-06" db="EMBL/GenBank/DDBJ databases">
        <title>Taxonomy, biology and ecology of Rhodococcus bacteria occurring in California pistachio and other woody hosts as revealed by genome sequence analyses.</title>
        <authorList>
            <person name="Gai Y."/>
            <person name="Riely B."/>
        </authorList>
    </citation>
    <scope>NUCLEOTIDE SEQUENCE [LARGE SCALE GENOMIC DNA]</scope>
    <source>
        <strain evidence="1 2">BP-284</strain>
    </source>
</reference>
<gene>
    <name evidence="1" type="ORF">HQ605_15400</name>
</gene>
<evidence type="ECO:0000313" key="1">
    <source>
        <dbReference type="EMBL" id="MBY6322213.1"/>
    </source>
</evidence>
<dbReference type="EMBL" id="JABUKG010000017">
    <property type="protein sequence ID" value="MBY6322213.1"/>
    <property type="molecule type" value="Genomic_DNA"/>
</dbReference>
<protein>
    <submittedName>
        <fullName evidence="1">Glycosyltransferase family 4 protein</fullName>
    </submittedName>
</protein>
<name>A0ABS7NVZ6_9NOCA</name>
<dbReference type="Pfam" id="PF13692">
    <property type="entry name" value="Glyco_trans_1_4"/>
    <property type="match status" value="1"/>
</dbReference>
<dbReference type="Gene3D" id="3.40.50.2000">
    <property type="entry name" value="Glycogen Phosphorylase B"/>
    <property type="match status" value="2"/>
</dbReference>
<dbReference type="SUPFAM" id="SSF53756">
    <property type="entry name" value="UDP-Glycosyltransferase/glycogen phosphorylase"/>
    <property type="match status" value="1"/>
</dbReference>
<accession>A0ABS7NVZ6</accession>
<keyword evidence="2" id="KW-1185">Reference proteome</keyword>
<comment type="caution">
    <text evidence="1">The sequence shown here is derived from an EMBL/GenBank/DDBJ whole genome shotgun (WGS) entry which is preliminary data.</text>
</comment>
<dbReference type="Proteomes" id="UP001520140">
    <property type="component" value="Unassembled WGS sequence"/>
</dbReference>
<proteinExistence type="predicted"/>
<sequence>MKAAFLLAKDPEHESTGDLTMARTVMELARQSHDVQILCLSNRPDTGAHGVVRVPKPAPNPLGLVRDSVRNRRSLVHSRFRTEAMTRAIEESDADIFVADHSYMAESFLASSRSSTRRGGDPILAVNTVVSETLVWKATRGSIGMIDAHRILRDELRVARNAYTVGTYDAREAEFYADHGVRRARWLDVTLPPTRQVDIASSGPRLVFMGDRAWPPNLEAFELLLTWWPDIARGIDGAELRIIGSPGPGTSRTALPEGANDVGFVADLDAFLSSCRAMVAPIRTGGGVRVKILDAARRGMPVVGTAAAIGSLGTALGLHVADERRAFVEQCRRYLLDRRAAVSDGHDLYTVNAERWASGAPHRAVREWLAR</sequence>
<organism evidence="1 2">
    <name type="scientific">Rhodococcoides kroppenstedtii</name>
    <dbReference type="NCBI Taxonomy" id="293050"/>
    <lineage>
        <taxon>Bacteria</taxon>
        <taxon>Bacillati</taxon>
        <taxon>Actinomycetota</taxon>
        <taxon>Actinomycetes</taxon>
        <taxon>Mycobacteriales</taxon>
        <taxon>Nocardiaceae</taxon>
        <taxon>Rhodococcoides</taxon>
    </lineage>
</organism>